<evidence type="ECO:0000313" key="3">
    <source>
        <dbReference type="EMBL" id="KAF2084151.1"/>
    </source>
</evidence>
<feature type="region of interest" description="Disordered" evidence="1">
    <location>
        <begin position="55"/>
        <end position="99"/>
    </location>
</feature>
<dbReference type="EMBL" id="ML978745">
    <property type="protein sequence ID" value="KAF2084151.1"/>
    <property type="molecule type" value="Genomic_DNA"/>
</dbReference>
<keyword evidence="2" id="KW-0812">Transmembrane</keyword>
<keyword evidence="2" id="KW-0472">Membrane</keyword>
<evidence type="ECO:0000256" key="1">
    <source>
        <dbReference type="SAM" id="MobiDB-lite"/>
    </source>
</evidence>
<accession>A0A9P4LVI7</accession>
<comment type="caution">
    <text evidence="3">The sequence shown here is derived from an EMBL/GenBank/DDBJ whole genome shotgun (WGS) entry which is preliminary data.</text>
</comment>
<keyword evidence="2" id="KW-1133">Transmembrane helix</keyword>
<dbReference type="OrthoDB" id="5387214at2759"/>
<keyword evidence="4" id="KW-1185">Reference proteome</keyword>
<proteinExistence type="predicted"/>
<feature type="transmembrane region" description="Helical" evidence="2">
    <location>
        <begin position="225"/>
        <end position="246"/>
    </location>
</feature>
<feature type="compositionally biased region" description="Low complexity" evidence="1">
    <location>
        <begin position="18"/>
        <end position="39"/>
    </location>
</feature>
<evidence type="ECO:0000256" key="2">
    <source>
        <dbReference type="SAM" id="Phobius"/>
    </source>
</evidence>
<dbReference type="Proteomes" id="UP000799776">
    <property type="component" value="Unassembled WGS sequence"/>
</dbReference>
<protein>
    <submittedName>
        <fullName evidence="3">Uncharacterized protein</fullName>
    </submittedName>
</protein>
<feature type="region of interest" description="Disordered" evidence="1">
    <location>
        <begin position="1"/>
        <end position="39"/>
    </location>
</feature>
<organism evidence="3 4">
    <name type="scientific">Saccharata proteae CBS 121410</name>
    <dbReference type="NCBI Taxonomy" id="1314787"/>
    <lineage>
        <taxon>Eukaryota</taxon>
        <taxon>Fungi</taxon>
        <taxon>Dikarya</taxon>
        <taxon>Ascomycota</taxon>
        <taxon>Pezizomycotina</taxon>
        <taxon>Dothideomycetes</taxon>
        <taxon>Dothideomycetes incertae sedis</taxon>
        <taxon>Botryosphaeriales</taxon>
        <taxon>Saccharataceae</taxon>
        <taxon>Saccharata</taxon>
    </lineage>
</organism>
<reference evidence="3" key="1">
    <citation type="journal article" date="2020" name="Stud. Mycol.">
        <title>101 Dothideomycetes genomes: a test case for predicting lifestyles and emergence of pathogens.</title>
        <authorList>
            <person name="Haridas S."/>
            <person name="Albert R."/>
            <person name="Binder M."/>
            <person name="Bloem J."/>
            <person name="Labutti K."/>
            <person name="Salamov A."/>
            <person name="Andreopoulos B."/>
            <person name="Baker S."/>
            <person name="Barry K."/>
            <person name="Bills G."/>
            <person name="Bluhm B."/>
            <person name="Cannon C."/>
            <person name="Castanera R."/>
            <person name="Culley D."/>
            <person name="Daum C."/>
            <person name="Ezra D."/>
            <person name="Gonzalez J."/>
            <person name="Henrissat B."/>
            <person name="Kuo A."/>
            <person name="Liang C."/>
            <person name="Lipzen A."/>
            <person name="Lutzoni F."/>
            <person name="Magnuson J."/>
            <person name="Mondo S."/>
            <person name="Nolan M."/>
            <person name="Ohm R."/>
            <person name="Pangilinan J."/>
            <person name="Park H.-J."/>
            <person name="Ramirez L."/>
            <person name="Alfaro M."/>
            <person name="Sun H."/>
            <person name="Tritt A."/>
            <person name="Yoshinaga Y."/>
            <person name="Zwiers L.-H."/>
            <person name="Turgeon B."/>
            <person name="Goodwin S."/>
            <person name="Spatafora J."/>
            <person name="Crous P."/>
            <person name="Grigoriev I."/>
        </authorList>
    </citation>
    <scope>NUCLEOTIDE SEQUENCE</scope>
    <source>
        <strain evidence="3">CBS 121410</strain>
    </source>
</reference>
<evidence type="ECO:0000313" key="4">
    <source>
        <dbReference type="Proteomes" id="UP000799776"/>
    </source>
</evidence>
<name>A0A9P4LVI7_9PEZI</name>
<sequence>MAPTQEEKTTFGVTIVRPASPTHPAPALTTTSPSLTTTNLDTSISTAAAKSSIPLLHTTTHDSDTDSTAPNTPLSPAYDSANPFSPFYQHPESRSHLEVHRTISAAPSTSTPNPNRKSYDLEAQNGHLSPAVSRLDLPPSNGSYLTASKSATATATPTTEYLPALSTATTTAQSKTSVDGRVKECTVWPTKQTLAEKAAQKKRQRGNGCTCWRAMNRRQKLISKLLIGLVVIALAVGLSVGVSRAVGGGVWAGEGQSSTIPKDGP</sequence>
<dbReference type="AlphaFoldDB" id="A0A9P4LVI7"/>
<gene>
    <name evidence="3" type="ORF">K490DRAFT_69074</name>
</gene>